<evidence type="ECO:0000256" key="1">
    <source>
        <dbReference type="ARBA" id="ARBA00000900"/>
    </source>
</evidence>
<keyword evidence="6" id="KW-0479">Metal-binding</keyword>
<dbReference type="SMART" id="SM01197">
    <property type="entry name" value="FANCL_C"/>
    <property type="match status" value="1"/>
</dbReference>
<evidence type="ECO:0000256" key="4">
    <source>
        <dbReference type="ARBA" id="ARBA00022679"/>
    </source>
</evidence>
<dbReference type="SUPFAM" id="SSF57850">
    <property type="entry name" value="RING/U-box"/>
    <property type="match status" value="1"/>
</dbReference>
<evidence type="ECO:0000256" key="3">
    <source>
        <dbReference type="ARBA" id="ARBA00012483"/>
    </source>
</evidence>
<evidence type="ECO:0000256" key="6">
    <source>
        <dbReference type="ARBA" id="ARBA00022723"/>
    </source>
</evidence>
<dbReference type="PANTHER" id="PTHR45977:SF4">
    <property type="entry name" value="RING-TYPE DOMAIN-CONTAINING PROTEIN"/>
    <property type="match status" value="1"/>
</dbReference>
<name>A0A7J6KXZ2_PERCH</name>
<accession>A0A7J6KXZ2</accession>
<evidence type="ECO:0000256" key="12">
    <source>
        <dbReference type="PROSITE-ProRule" id="PRU00175"/>
    </source>
</evidence>
<keyword evidence="4" id="KW-0808">Transferase</keyword>
<dbReference type="GO" id="GO:0016020">
    <property type="term" value="C:membrane"/>
    <property type="evidence" value="ECO:0007669"/>
    <property type="project" value="UniProtKB-SubCell"/>
</dbReference>
<gene>
    <name evidence="14" type="ORF">FOL47_000186</name>
</gene>
<dbReference type="Pfam" id="PF13639">
    <property type="entry name" value="zf-RING_2"/>
    <property type="match status" value="1"/>
</dbReference>
<feature type="non-terminal residue" evidence="14">
    <location>
        <position position="1"/>
    </location>
</feature>
<feature type="domain" description="RING-type" evidence="13">
    <location>
        <begin position="41"/>
        <end position="84"/>
    </location>
</feature>
<evidence type="ECO:0000313" key="14">
    <source>
        <dbReference type="EMBL" id="KAF4651764.1"/>
    </source>
</evidence>
<dbReference type="SMART" id="SM00184">
    <property type="entry name" value="RING"/>
    <property type="match status" value="1"/>
</dbReference>
<keyword evidence="15" id="KW-1185">Reference proteome</keyword>
<evidence type="ECO:0000256" key="5">
    <source>
        <dbReference type="ARBA" id="ARBA00022692"/>
    </source>
</evidence>
<dbReference type="InterPro" id="IPR013083">
    <property type="entry name" value="Znf_RING/FYVE/PHD"/>
</dbReference>
<reference evidence="14 15" key="1">
    <citation type="submission" date="2020-04" db="EMBL/GenBank/DDBJ databases">
        <title>Perkinsus chesapeaki whole genome sequence.</title>
        <authorList>
            <person name="Bogema D.R."/>
        </authorList>
    </citation>
    <scope>NUCLEOTIDE SEQUENCE [LARGE SCALE GENOMIC DNA]</scope>
    <source>
        <strain evidence="14">ATCC PRA-425</strain>
    </source>
</reference>
<dbReference type="GO" id="GO:0016567">
    <property type="term" value="P:protein ubiquitination"/>
    <property type="evidence" value="ECO:0007669"/>
    <property type="project" value="TreeGrafter"/>
</dbReference>
<keyword evidence="11" id="KW-0472">Membrane</keyword>
<keyword evidence="7 12" id="KW-0863">Zinc-finger</keyword>
<dbReference type="InterPro" id="IPR001841">
    <property type="entry name" value="Znf_RING"/>
</dbReference>
<comment type="caution">
    <text evidence="14">The sequence shown here is derived from an EMBL/GenBank/DDBJ whole genome shotgun (WGS) entry which is preliminary data.</text>
</comment>
<dbReference type="Proteomes" id="UP000591131">
    <property type="component" value="Unassembled WGS sequence"/>
</dbReference>
<evidence type="ECO:0000259" key="13">
    <source>
        <dbReference type="PROSITE" id="PS50089"/>
    </source>
</evidence>
<keyword evidence="9" id="KW-0862">Zinc</keyword>
<dbReference type="OrthoDB" id="21204at2759"/>
<keyword evidence="10" id="KW-1133">Transmembrane helix</keyword>
<dbReference type="Gene3D" id="3.30.40.10">
    <property type="entry name" value="Zinc/RING finger domain, C3HC4 (zinc finger)"/>
    <property type="match status" value="1"/>
</dbReference>
<proteinExistence type="predicted"/>
<evidence type="ECO:0000256" key="8">
    <source>
        <dbReference type="ARBA" id="ARBA00022786"/>
    </source>
</evidence>
<comment type="subcellular location">
    <subcellularLocation>
        <location evidence="2">Membrane</location>
        <topology evidence="2">Multi-pass membrane protein</topology>
    </subcellularLocation>
</comment>
<dbReference type="EMBL" id="JAAPAO010001009">
    <property type="protein sequence ID" value="KAF4651764.1"/>
    <property type="molecule type" value="Genomic_DNA"/>
</dbReference>
<dbReference type="GO" id="GO:0008270">
    <property type="term" value="F:zinc ion binding"/>
    <property type="evidence" value="ECO:0007669"/>
    <property type="project" value="UniProtKB-KW"/>
</dbReference>
<organism evidence="14 15">
    <name type="scientific">Perkinsus chesapeaki</name>
    <name type="common">Clam parasite</name>
    <name type="synonym">Perkinsus andrewsi</name>
    <dbReference type="NCBI Taxonomy" id="330153"/>
    <lineage>
        <taxon>Eukaryota</taxon>
        <taxon>Sar</taxon>
        <taxon>Alveolata</taxon>
        <taxon>Perkinsozoa</taxon>
        <taxon>Perkinsea</taxon>
        <taxon>Perkinsida</taxon>
        <taxon>Perkinsidae</taxon>
        <taxon>Perkinsus</taxon>
    </lineage>
</organism>
<dbReference type="PROSITE" id="PS50089">
    <property type="entry name" value="ZF_RING_2"/>
    <property type="match status" value="1"/>
</dbReference>
<dbReference type="AlphaFoldDB" id="A0A7J6KXZ2"/>
<evidence type="ECO:0000256" key="9">
    <source>
        <dbReference type="ARBA" id="ARBA00022833"/>
    </source>
</evidence>
<evidence type="ECO:0000256" key="11">
    <source>
        <dbReference type="ARBA" id="ARBA00023136"/>
    </source>
</evidence>
<comment type="catalytic activity">
    <reaction evidence="1">
        <text>S-ubiquitinyl-[E2 ubiquitin-conjugating enzyme]-L-cysteine + [acceptor protein]-L-lysine = [E2 ubiquitin-conjugating enzyme]-L-cysteine + N(6)-ubiquitinyl-[acceptor protein]-L-lysine.</text>
        <dbReference type="EC" id="2.3.2.27"/>
    </reaction>
</comment>
<evidence type="ECO:0000313" key="15">
    <source>
        <dbReference type="Proteomes" id="UP000591131"/>
    </source>
</evidence>
<evidence type="ECO:0000256" key="2">
    <source>
        <dbReference type="ARBA" id="ARBA00004141"/>
    </source>
</evidence>
<dbReference type="EC" id="2.3.2.27" evidence="3"/>
<sequence length="114" mass="12564">DAGGDDLERTMSEPANEIDLELGGQGRDGFEDTKCFDDSTCPICLAVYNPTDMVCELKCGHLFHEKCLVSWFLSSSASNCPICRTNAVVRMPAPVVTHHTEWKYPDWSIPGLAV</sequence>
<dbReference type="PANTHER" id="PTHR45977">
    <property type="entry name" value="TARGET OF ERK KINASE MPK-1"/>
    <property type="match status" value="1"/>
</dbReference>
<keyword evidence="8" id="KW-0833">Ubl conjugation pathway</keyword>
<protein>
    <recommendedName>
        <fullName evidence="3">RING-type E3 ubiquitin transferase</fullName>
        <ecNumber evidence="3">2.3.2.27</ecNumber>
    </recommendedName>
</protein>
<evidence type="ECO:0000256" key="7">
    <source>
        <dbReference type="ARBA" id="ARBA00022771"/>
    </source>
</evidence>
<evidence type="ECO:0000256" key="10">
    <source>
        <dbReference type="ARBA" id="ARBA00022989"/>
    </source>
</evidence>
<dbReference type="GO" id="GO:0006511">
    <property type="term" value="P:ubiquitin-dependent protein catabolic process"/>
    <property type="evidence" value="ECO:0007669"/>
    <property type="project" value="TreeGrafter"/>
</dbReference>
<dbReference type="GO" id="GO:0061630">
    <property type="term" value="F:ubiquitin protein ligase activity"/>
    <property type="evidence" value="ECO:0007669"/>
    <property type="project" value="UniProtKB-EC"/>
</dbReference>
<keyword evidence="5" id="KW-0812">Transmembrane</keyword>